<gene>
    <name evidence="3" type="ORF">CLEP1334_LOCUS5559</name>
</gene>
<name>A0A7S0ISQ6_9EUKA</name>
<dbReference type="EMBL" id="HBER01011165">
    <property type="protein sequence ID" value="CAD8530307.1"/>
    <property type="molecule type" value="Transcribed_RNA"/>
</dbReference>
<proteinExistence type="predicted"/>
<feature type="signal peptide" evidence="2">
    <location>
        <begin position="1"/>
        <end position="19"/>
    </location>
</feature>
<evidence type="ECO:0000313" key="3">
    <source>
        <dbReference type="EMBL" id="CAD8530307.1"/>
    </source>
</evidence>
<feature type="region of interest" description="Disordered" evidence="1">
    <location>
        <begin position="93"/>
        <end position="141"/>
    </location>
</feature>
<evidence type="ECO:0000256" key="1">
    <source>
        <dbReference type="SAM" id="MobiDB-lite"/>
    </source>
</evidence>
<accession>A0A7S0ISQ6</accession>
<keyword evidence="2" id="KW-0732">Signal</keyword>
<feature type="chain" id="PRO_5030959795" evidence="2">
    <location>
        <begin position="20"/>
        <end position="141"/>
    </location>
</feature>
<reference evidence="3" key="1">
    <citation type="submission" date="2021-01" db="EMBL/GenBank/DDBJ databases">
        <authorList>
            <person name="Corre E."/>
            <person name="Pelletier E."/>
            <person name="Niang G."/>
            <person name="Scheremetjew M."/>
            <person name="Finn R."/>
            <person name="Kale V."/>
            <person name="Holt S."/>
            <person name="Cochrane G."/>
            <person name="Meng A."/>
            <person name="Brown T."/>
            <person name="Cohen L."/>
        </authorList>
    </citation>
    <scope>NUCLEOTIDE SEQUENCE</scope>
    <source>
        <strain evidence="3">RCC1130</strain>
    </source>
</reference>
<sequence>MAFFLVLFSPITVPTLLVGLHCAGFRLPRTAFGAVTNMLSDPFARVAAASQDFLHGEAARSGGQYVERDDPTTAAEGAAADLTSATDCAASEASALPLPGTSPVLTAGTPQRAVARSAPAKPVSPFSFAAGGPYDSWQPVL</sequence>
<organism evidence="3">
    <name type="scientific">Calcidiscus leptoporus</name>
    <dbReference type="NCBI Taxonomy" id="127549"/>
    <lineage>
        <taxon>Eukaryota</taxon>
        <taxon>Haptista</taxon>
        <taxon>Haptophyta</taxon>
        <taxon>Prymnesiophyceae</taxon>
        <taxon>Coccolithales</taxon>
        <taxon>Calcidiscaceae</taxon>
        <taxon>Calcidiscus</taxon>
    </lineage>
</organism>
<dbReference type="AlphaFoldDB" id="A0A7S0ISQ6"/>
<evidence type="ECO:0000256" key="2">
    <source>
        <dbReference type="SAM" id="SignalP"/>
    </source>
</evidence>
<protein>
    <submittedName>
        <fullName evidence="3">Uncharacterized protein</fullName>
    </submittedName>
</protein>